<dbReference type="PROSITE" id="PS00670">
    <property type="entry name" value="D_2_HYDROXYACID_DH_2"/>
    <property type="match status" value="1"/>
</dbReference>
<dbReference type="AlphaFoldDB" id="A0A0C9YZZ1"/>
<accession>A0A0C9YZZ1</accession>
<name>A0A0C9YZZ1_9AGAM</name>
<dbReference type="FunFam" id="3.40.50.720:FF:000203">
    <property type="entry name" value="D-3-phosphoglycerate dehydrogenase (SerA)"/>
    <property type="match status" value="1"/>
</dbReference>
<evidence type="ECO:0000256" key="1">
    <source>
        <dbReference type="ARBA" id="ARBA00005854"/>
    </source>
</evidence>
<protein>
    <submittedName>
        <fullName evidence="7">Unplaced genomic scaffold scaffold_56, whole genome shotgun sequence</fullName>
    </submittedName>
</protein>
<proteinExistence type="inferred from homology"/>
<dbReference type="STRING" id="765257.A0A0C9YZZ1"/>
<evidence type="ECO:0000259" key="6">
    <source>
        <dbReference type="Pfam" id="PF02826"/>
    </source>
</evidence>
<gene>
    <name evidence="7" type="ORF">PISMIDRAFT_505587</name>
</gene>
<reference evidence="8" key="2">
    <citation type="submission" date="2015-01" db="EMBL/GenBank/DDBJ databases">
        <title>Evolutionary Origins and Diversification of the Mycorrhizal Mutualists.</title>
        <authorList>
            <consortium name="DOE Joint Genome Institute"/>
            <consortium name="Mycorrhizal Genomics Consortium"/>
            <person name="Kohler A."/>
            <person name="Kuo A."/>
            <person name="Nagy L.G."/>
            <person name="Floudas D."/>
            <person name="Copeland A."/>
            <person name="Barry K.W."/>
            <person name="Cichocki N."/>
            <person name="Veneault-Fourrey C."/>
            <person name="LaButti K."/>
            <person name="Lindquist E.A."/>
            <person name="Lipzen A."/>
            <person name="Lundell T."/>
            <person name="Morin E."/>
            <person name="Murat C."/>
            <person name="Riley R."/>
            <person name="Ohm R."/>
            <person name="Sun H."/>
            <person name="Tunlid A."/>
            <person name="Henrissat B."/>
            <person name="Grigoriev I.V."/>
            <person name="Hibbett D.S."/>
            <person name="Martin F."/>
        </authorList>
    </citation>
    <scope>NUCLEOTIDE SEQUENCE [LARGE SCALE GENOMIC DNA]</scope>
    <source>
        <strain evidence="8">441</strain>
    </source>
</reference>
<dbReference type="Proteomes" id="UP000054018">
    <property type="component" value="Unassembled WGS sequence"/>
</dbReference>
<dbReference type="EMBL" id="KN833740">
    <property type="protein sequence ID" value="KIK22346.1"/>
    <property type="molecule type" value="Genomic_DNA"/>
</dbReference>
<dbReference type="InterPro" id="IPR036291">
    <property type="entry name" value="NAD(P)-bd_dom_sf"/>
</dbReference>
<dbReference type="HOGENOM" id="CLU_019796_1_2_1"/>
<dbReference type="Gene3D" id="3.40.50.720">
    <property type="entry name" value="NAD(P)-binding Rossmann-like Domain"/>
    <property type="match status" value="2"/>
</dbReference>
<dbReference type="InterPro" id="IPR029753">
    <property type="entry name" value="D-isomer_DH_CS"/>
</dbReference>
<keyword evidence="8" id="KW-1185">Reference proteome</keyword>
<dbReference type="PROSITE" id="PS00065">
    <property type="entry name" value="D_2_HYDROXYACID_DH_1"/>
    <property type="match status" value="1"/>
</dbReference>
<dbReference type="PANTHER" id="PTHR10996">
    <property type="entry name" value="2-HYDROXYACID DEHYDROGENASE-RELATED"/>
    <property type="match status" value="1"/>
</dbReference>
<dbReference type="PANTHER" id="PTHR10996:SF257">
    <property type="entry name" value="GLYOXYLATE REDUCTASE 1"/>
    <property type="match status" value="1"/>
</dbReference>
<dbReference type="InterPro" id="IPR050223">
    <property type="entry name" value="D-isomer_2-hydroxyacid_DH"/>
</dbReference>
<dbReference type="InterPro" id="IPR029752">
    <property type="entry name" value="D-isomer_DH_CS1"/>
</dbReference>
<evidence type="ECO:0000256" key="2">
    <source>
        <dbReference type="ARBA" id="ARBA00023002"/>
    </source>
</evidence>
<dbReference type="GO" id="GO:0051287">
    <property type="term" value="F:NAD binding"/>
    <property type="evidence" value="ECO:0007669"/>
    <property type="project" value="InterPro"/>
</dbReference>
<evidence type="ECO:0000313" key="7">
    <source>
        <dbReference type="EMBL" id="KIK22346.1"/>
    </source>
</evidence>
<organism evidence="7 8">
    <name type="scientific">Pisolithus microcarpus 441</name>
    <dbReference type="NCBI Taxonomy" id="765257"/>
    <lineage>
        <taxon>Eukaryota</taxon>
        <taxon>Fungi</taxon>
        <taxon>Dikarya</taxon>
        <taxon>Basidiomycota</taxon>
        <taxon>Agaricomycotina</taxon>
        <taxon>Agaricomycetes</taxon>
        <taxon>Agaricomycetidae</taxon>
        <taxon>Boletales</taxon>
        <taxon>Sclerodermatineae</taxon>
        <taxon>Pisolithaceae</taxon>
        <taxon>Pisolithus</taxon>
    </lineage>
</organism>
<keyword evidence="3" id="KW-0520">NAD</keyword>
<dbReference type="Pfam" id="PF00389">
    <property type="entry name" value="2-Hacid_dh"/>
    <property type="match status" value="1"/>
</dbReference>
<dbReference type="GO" id="GO:0005829">
    <property type="term" value="C:cytosol"/>
    <property type="evidence" value="ECO:0007669"/>
    <property type="project" value="TreeGrafter"/>
</dbReference>
<dbReference type="CDD" id="cd12168">
    <property type="entry name" value="Mand_dh_like"/>
    <property type="match status" value="1"/>
</dbReference>
<evidence type="ECO:0000259" key="5">
    <source>
        <dbReference type="Pfam" id="PF00389"/>
    </source>
</evidence>
<sequence>MTLMARLPRIMLCGDLVWAHDEVKHLFHGIADVVNMDSPNRADFLKGLKPGGKYDGTVGIYRHNISADRIGVFDKEIITALAATGTVKWIAHNGAGYDQIDVLECANRGIRVSNTPGAVNDATATTALYLVISCLRHFSMAERSLRAGTWKTPISSGRSHDLTGRTLGILGLGGIGLRLAHLVHAFPMRVIYHSRHKVRNAPEWCEYVGSMEGLLKQSDVLSVHAPLRADTVHLVGEKEIRTMKRGSIIINTARGKVIDEGALIRALEDGHLSSVGLDVYPDEPNVNPRLLAFPQNALLPHMGTETQDSQREMEVRALTNLRDFLLEGRGKDLVPEMRK</sequence>
<dbReference type="SUPFAM" id="SSF51735">
    <property type="entry name" value="NAD(P)-binding Rossmann-fold domains"/>
    <property type="match status" value="1"/>
</dbReference>
<feature type="domain" description="D-isomer specific 2-hydroxyacid dehydrogenase catalytic" evidence="5">
    <location>
        <begin position="73"/>
        <end position="332"/>
    </location>
</feature>
<comment type="similarity">
    <text evidence="1 4">Belongs to the D-isomer specific 2-hydroxyacid dehydrogenase family.</text>
</comment>
<dbReference type="InterPro" id="IPR006140">
    <property type="entry name" value="D-isomer_DH_NAD-bd"/>
</dbReference>
<dbReference type="GO" id="GO:0016618">
    <property type="term" value="F:hydroxypyruvate reductase [NAD(P)H] activity"/>
    <property type="evidence" value="ECO:0007669"/>
    <property type="project" value="TreeGrafter"/>
</dbReference>
<feature type="domain" description="D-isomer specific 2-hydroxyacid dehydrogenase NAD-binding" evidence="6">
    <location>
        <begin position="129"/>
        <end position="303"/>
    </location>
</feature>
<dbReference type="SUPFAM" id="SSF52283">
    <property type="entry name" value="Formate/glycerate dehydrogenase catalytic domain-like"/>
    <property type="match status" value="1"/>
</dbReference>
<dbReference type="GO" id="GO:0030267">
    <property type="term" value="F:glyoxylate reductase (NADPH) activity"/>
    <property type="evidence" value="ECO:0007669"/>
    <property type="project" value="TreeGrafter"/>
</dbReference>
<dbReference type="InterPro" id="IPR006139">
    <property type="entry name" value="D-isomer_2_OHA_DH_cat_dom"/>
</dbReference>
<evidence type="ECO:0000313" key="8">
    <source>
        <dbReference type="Proteomes" id="UP000054018"/>
    </source>
</evidence>
<evidence type="ECO:0000256" key="3">
    <source>
        <dbReference type="ARBA" id="ARBA00023027"/>
    </source>
</evidence>
<dbReference type="PROSITE" id="PS00671">
    <property type="entry name" value="D_2_HYDROXYACID_DH_3"/>
    <property type="match status" value="1"/>
</dbReference>
<evidence type="ECO:0000256" key="4">
    <source>
        <dbReference type="RuleBase" id="RU003719"/>
    </source>
</evidence>
<reference evidence="7 8" key="1">
    <citation type="submission" date="2014-04" db="EMBL/GenBank/DDBJ databases">
        <authorList>
            <consortium name="DOE Joint Genome Institute"/>
            <person name="Kuo A."/>
            <person name="Kohler A."/>
            <person name="Costa M.D."/>
            <person name="Nagy L.G."/>
            <person name="Floudas D."/>
            <person name="Copeland A."/>
            <person name="Barry K.W."/>
            <person name="Cichocki N."/>
            <person name="Veneault-Fourrey C."/>
            <person name="LaButti K."/>
            <person name="Lindquist E.A."/>
            <person name="Lipzen A."/>
            <person name="Lundell T."/>
            <person name="Morin E."/>
            <person name="Murat C."/>
            <person name="Sun H."/>
            <person name="Tunlid A."/>
            <person name="Henrissat B."/>
            <person name="Grigoriev I.V."/>
            <person name="Hibbett D.S."/>
            <person name="Martin F."/>
            <person name="Nordberg H.P."/>
            <person name="Cantor M.N."/>
            <person name="Hua S.X."/>
        </authorList>
    </citation>
    <scope>NUCLEOTIDE SEQUENCE [LARGE SCALE GENOMIC DNA]</scope>
    <source>
        <strain evidence="7 8">441</strain>
    </source>
</reference>
<dbReference type="OrthoDB" id="9991913at2759"/>
<keyword evidence="2 4" id="KW-0560">Oxidoreductase</keyword>
<dbReference type="Pfam" id="PF02826">
    <property type="entry name" value="2-Hacid_dh_C"/>
    <property type="match status" value="1"/>
</dbReference>